<feature type="region of interest" description="Disordered" evidence="1">
    <location>
        <begin position="136"/>
        <end position="199"/>
    </location>
</feature>
<dbReference type="PhylomeDB" id="A0A0G4FNA3"/>
<proteinExistence type="predicted"/>
<feature type="region of interest" description="Disordered" evidence="1">
    <location>
        <begin position="1"/>
        <end position="28"/>
    </location>
</feature>
<feature type="compositionally biased region" description="Basic and acidic residues" evidence="1">
    <location>
        <begin position="402"/>
        <end position="412"/>
    </location>
</feature>
<evidence type="ECO:0000256" key="1">
    <source>
        <dbReference type="SAM" id="MobiDB-lite"/>
    </source>
</evidence>
<reference evidence="2" key="1">
    <citation type="submission" date="2014-11" db="EMBL/GenBank/DDBJ databases">
        <authorList>
            <person name="Otto D Thomas"/>
            <person name="Naeem Raeece"/>
        </authorList>
    </citation>
    <scope>NUCLEOTIDE SEQUENCE</scope>
</reference>
<gene>
    <name evidence="2" type="ORF">Cvel_17830</name>
</gene>
<feature type="region of interest" description="Disordered" evidence="1">
    <location>
        <begin position="78"/>
        <end position="106"/>
    </location>
</feature>
<feature type="compositionally biased region" description="Basic and acidic residues" evidence="1">
    <location>
        <begin position="188"/>
        <end position="199"/>
    </location>
</feature>
<evidence type="ECO:0000313" key="2">
    <source>
        <dbReference type="EMBL" id="CEM15495.1"/>
    </source>
</evidence>
<sequence length="701" mass="79477">MPPLPPPKSSKGRKGVGGRPTRAEAEGLKDRYVPLGEYRTNLVSTMCGSSPALERPHHIAGLEAIKAYRDREMPPFTAVRTEQQQQERDAHQQEQHKRKRRMSEQPGVYWGQVVKRFASDAPSWPLHDKYKEAADALSSAAPLPPIPEEDPDAANGSYENGRRNRANTIEKLDSCRDAPSFHGAPILDPRDYERSGKGAEKLADKTTAVVGLVDDLYGLKGLPAEERAEGLTSAFASIACKASSIKEMELAEKIAENTQQGGYRFVDTERENRADMPFHIKKRLERVRGLNKMCKIKSKQAKSLNFWLHKKWKRTPADWLDYCLRNGLIRTKLGRLRRFLGFEVVPDPKDVFGPLCDLQKKLREQGFFRPCSKQGRRSSASEAELNTEEGDEIPSPCEEEEEAKRKEGEETKKTKIQPLCRHECSCPLEPNEEGKQCGRKVLYEMNSLWRDSILINIDILIPVANPELSKKPTAPKFVWPKKSLQGQTVVKLSLQHKDMFCICHMTDTKERIMQISLFQCLHILRMTTDLDMKGTGNYAAALWQLKDLFLQIYKHTGVKWNETLHRLEHAWYWLRTRGSYGRVFNMQAHEAFNRVIKEAFSSKGASSHGTFGTKAPTGKWEGRDLDMGRRLVTGHLLQTLSASSTADRRTEARTASRLELMLAPGEKEDLSSESEADSDADLDISVELDFVEDVQDQDENM</sequence>
<dbReference type="VEuPathDB" id="CryptoDB:Cvel_17830"/>
<dbReference type="EMBL" id="CDMZ01000491">
    <property type="protein sequence ID" value="CEM15495.1"/>
    <property type="molecule type" value="Genomic_DNA"/>
</dbReference>
<dbReference type="AlphaFoldDB" id="A0A0G4FNA3"/>
<feature type="compositionally biased region" description="Basic and acidic residues" evidence="1">
    <location>
        <begin position="85"/>
        <end position="95"/>
    </location>
</feature>
<organism evidence="2">
    <name type="scientific">Chromera velia CCMP2878</name>
    <dbReference type="NCBI Taxonomy" id="1169474"/>
    <lineage>
        <taxon>Eukaryota</taxon>
        <taxon>Sar</taxon>
        <taxon>Alveolata</taxon>
        <taxon>Colpodellida</taxon>
        <taxon>Chromeraceae</taxon>
        <taxon>Chromera</taxon>
    </lineage>
</organism>
<feature type="compositionally biased region" description="Acidic residues" evidence="1">
    <location>
        <begin position="671"/>
        <end position="683"/>
    </location>
</feature>
<feature type="region of interest" description="Disordered" evidence="1">
    <location>
        <begin position="661"/>
        <end position="683"/>
    </location>
</feature>
<feature type="compositionally biased region" description="Acidic residues" evidence="1">
    <location>
        <begin position="385"/>
        <end position="401"/>
    </location>
</feature>
<protein>
    <submittedName>
        <fullName evidence="2">Uncharacterized protein</fullName>
    </submittedName>
</protein>
<name>A0A0G4FNA3_9ALVE</name>
<accession>A0A0G4FNA3</accession>
<feature type="region of interest" description="Disordered" evidence="1">
    <location>
        <begin position="371"/>
        <end position="412"/>
    </location>
</feature>